<keyword evidence="7" id="KW-0547">Nucleotide-binding</keyword>
<dbReference type="Pfam" id="PF06580">
    <property type="entry name" value="His_kinase"/>
    <property type="match status" value="1"/>
</dbReference>
<sequence>MGMMKQIFNSLMFKLFLAIFLIIGPLIIVHIINNYYANEVIRNQVAQSNKNMLNIYMDQIDKSLEGVGNYIFQLSANTDLYFLQYHENFDLNDYEEAKIRLFNSINNQSYFYTAIDSIFLYSSSYKDFFNTKKNDVNFSERMNATEEIHALLENKSENLIEGKWNLWKGKKNYYLLYYLNIDGVYVGAWVNMNNLIKPFKYIDFGETGRAMLATSELHPITNKDFIEDEKIDLTVKGNKFAIVGEKERFVAMKERSTVGDFYFLALIPESEILDKLPFLQRISSIISIGAVLFLFLFIFIMRKVFLQPINQIVSAMKKLRQGNMEIRVPMKRNSTEFEVMNGTFNHMISEIRDLKINVYEEKLNLQRAELKHLQLQINPHFFLNSLNIIYNLATVKEFTIIQEMSKCLANYFRFMFSSNSYFVSLEDELKHTENYLKIQQLRFPDSINFNIESPSELIKCNIPPLVIQTIAENSIKHAFHMDEPINIHITVKKDCEDSSFMEIIIQDTGEGFPEEVLRSLEIDDPLTTQKGERIGLWNVKRRLNLLYDGITSIHFSNEHGKGATVRIRLPI</sequence>
<evidence type="ECO:0000256" key="10">
    <source>
        <dbReference type="ARBA" id="ARBA00023012"/>
    </source>
</evidence>
<comment type="catalytic activity">
    <reaction evidence="1">
        <text>ATP + protein L-histidine = ADP + protein N-phospho-L-histidine.</text>
        <dbReference type="EC" id="2.7.13.3"/>
    </reaction>
</comment>
<comment type="subcellular location">
    <subcellularLocation>
        <location evidence="2">Cell membrane</location>
        <topology evidence="2">Multi-pass membrane protein</topology>
    </subcellularLocation>
</comment>
<dbReference type="Proteomes" id="UP000548423">
    <property type="component" value="Unassembled WGS sequence"/>
</dbReference>
<protein>
    <recommendedName>
        <fullName evidence="3">histidine kinase</fullName>
        <ecNumber evidence="3">2.7.13.3</ecNumber>
    </recommendedName>
</protein>
<evidence type="ECO:0000313" key="15">
    <source>
        <dbReference type="EMBL" id="NYE04407.1"/>
    </source>
</evidence>
<dbReference type="EMBL" id="JACCBX010000002">
    <property type="protein sequence ID" value="NYE04407.1"/>
    <property type="molecule type" value="Genomic_DNA"/>
</dbReference>
<comment type="caution">
    <text evidence="15">The sequence shown here is derived from an EMBL/GenBank/DDBJ whole genome shotgun (WGS) entry which is preliminary data.</text>
</comment>
<dbReference type="PANTHER" id="PTHR34220">
    <property type="entry name" value="SENSOR HISTIDINE KINASE YPDA"/>
    <property type="match status" value="1"/>
</dbReference>
<evidence type="ECO:0000259" key="14">
    <source>
        <dbReference type="PROSITE" id="PS50885"/>
    </source>
</evidence>
<keyword evidence="11 12" id="KW-0472">Membrane</keyword>
<keyword evidence="6 15" id="KW-0808">Transferase</keyword>
<keyword evidence="4" id="KW-1003">Cell membrane</keyword>
<name>A0A852T9E0_9BACI</name>
<gene>
    <name evidence="15" type="ORF">F4694_001151</name>
</gene>
<dbReference type="GO" id="GO:0005524">
    <property type="term" value="F:ATP binding"/>
    <property type="evidence" value="ECO:0007669"/>
    <property type="project" value="UniProtKB-KW"/>
</dbReference>
<evidence type="ECO:0000256" key="2">
    <source>
        <dbReference type="ARBA" id="ARBA00004651"/>
    </source>
</evidence>
<dbReference type="Gene3D" id="6.10.340.10">
    <property type="match status" value="1"/>
</dbReference>
<keyword evidence="12" id="KW-0812">Transmembrane</keyword>
<keyword evidence="5" id="KW-0597">Phosphoprotein</keyword>
<evidence type="ECO:0000256" key="8">
    <source>
        <dbReference type="ARBA" id="ARBA00022777"/>
    </source>
</evidence>
<evidence type="ECO:0000256" key="7">
    <source>
        <dbReference type="ARBA" id="ARBA00022741"/>
    </source>
</evidence>
<dbReference type="SUPFAM" id="SSF158472">
    <property type="entry name" value="HAMP domain-like"/>
    <property type="match status" value="1"/>
</dbReference>
<dbReference type="InterPro" id="IPR010559">
    <property type="entry name" value="Sig_transdc_His_kin_internal"/>
</dbReference>
<dbReference type="InterPro" id="IPR050640">
    <property type="entry name" value="Bact_2-comp_sensor_kinase"/>
</dbReference>
<evidence type="ECO:0000256" key="12">
    <source>
        <dbReference type="SAM" id="Phobius"/>
    </source>
</evidence>
<evidence type="ECO:0000259" key="13">
    <source>
        <dbReference type="PROSITE" id="PS50109"/>
    </source>
</evidence>
<keyword evidence="9" id="KW-0067">ATP-binding</keyword>
<keyword evidence="8 15" id="KW-0418">Kinase</keyword>
<reference evidence="16" key="2">
    <citation type="submission" date="2020-08" db="EMBL/GenBank/DDBJ databases">
        <title>The Agave Microbiome: Exploring the role of microbial communities in plant adaptations to desert environments.</title>
        <authorList>
            <person name="Partida-Martinez L.P."/>
        </authorList>
    </citation>
    <scope>NUCLEOTIDE SEQUENCE [LARGE SCALE GENOMIC DNA]</scope>
    <source>
        <strain evidence="16">AT2.8</strain>
    </source>
</reference>
<keyword evidence="10" id="KW-0902">Two-component regulatory system</keyword>
<evidence type="ECO:0000256" key="9">
    <source>
        <dbReference type="ARBA" id="ARBA00022840"/>
    </source>
</evidence>
<dbReference type="SMART" id="SM00304">
    <property type="entry name" value="HAMP"/>
    <property type="match status" value="1"/>
</dbReference>
<dbReference type="InterPro" id="IPR003594">
    <property type="entry name" value="HATPase_dom"/>
</dbReference>
<reference evidence="16" key="1">
    <citation type="submission" date="2020-07" db="EMBL/GenBank/DDBJ databases">
        <authorList>
            <person name="Partida-Martinez L."/>
            <person name="Huntemann M."/>
            <person name="Clum A."/>
            <person name="Wang J."/>
            <person name="Palaniappan K."/>
            <person name="Ritter S."/>
            <person name="Chen I.-M."/>
            <person name="Stamatis D."/>
            <person name="Reddy T."/>
            <person name="O'Malley R."/>
            <person name="Daum C."/>
            <person name="Shapiro N."/>
            <person name="Ivanova N."/>
            <person name="Kyrpides N."/>
            <person name="Woyke T."/>
        </authorList>
    </citation>
    <scope>NUCLEOTIDE SEQUENCE [LARGE SCALE GENOMIC DNA]</scope>
    <source>
        <strain evidence="16">AT2.8</strain>
    </source>
</reference>
<evidence type="ECO:0000256" key="5">
    <source>
        <dbReference type="ARBA" id="ARBA00022553"/>
    </source>
</evidence>
<feature type="transmembrane region" description="Helical" evidence="12">
    <location>
        <begin position="12"/>
        <end position="32"/>
    </location>
</feature>
<dbReference type="GO" id="GO:0000155">
    <property type="term" value="F:phosphorelay sensor kinase activity"/>
    <property type="evidence" value="ECO:0007669"/>
    <property type="project" value="InterPro"/>
</dbReference>
<dbReference type="PROSITE" id="PS50109">
    <property type="entry name" value="HIS_KIN"/>
    <property type="match status" value="1"/>
</dbReference>
<dbReference type="Gene3D" id="3.30.565.10">
    <property type="entry name" value="Histidine kinase-like ATPase, C-terminal domain"/>
    <property type="match status" value="1"/>
</dbReference>
<dbReference type="GO" id="GO:0005886">
    <property type="term" value="C:plasma membrane"/>
    <property type="evidence" value="ECO:0007669"/>
    <property type="project" value="UniProtKB-SubCell"/>
</dbReference>
<dbReference type="CDD" id="cd06225">
    <property type="entry name" value="HAMP"/>
    <property type="match status" value="1"/>
</dbReference>
<keyword evidence="12" id="KW-1133">Transmembrane helix</keyword>
<feature type="domain" description="Histidine kinase" evidence="13">
    <location>
        <begin position="466"/>
        <end position="571"/>
    </location>
</feature>
<dbReference type="AlphaFoldDB" id="A0A852T9E0"/>
<evidence type="ECO:0000256" key="1">
    <source>
        <dbReference type="ARBA" id="ARBA00000085"/>
    </source>
</evidence>
<dbReference type="EC" id="2.7.13.3" evidence="3"/>
<evidence type="ECO:0000256" key="3">
    <source>
        <dbReference type="ARBA" id="ARBA00012438"/>
    </source>
</evidence>
<evidence type="ECO:0000256" key="6">
    <source>
        <dbReference type="ARBA" id="ARBA00022679"/>
    </source>
</evidence>
<accession>A0A852T9E0</accession>
<dbReference type="InterPro" id="IPR003660">
    <property type="entry name" value="HAMP_dom"/>
</dbReference>
<dbReference type="InterPro" id="IPR036890">
    <property type="entry name" value="HATPase_C_sf"/>
</dbReference>
<proteinExistence type="predicted"/>
<evidence type="ECO:0000313" key="16">
    <source>
        <dbReference type="Proteomes" id="UP000548423"/>
    </source>
</evidence>
<dbReference type="InterPro" id="IPR005467">
    <property type="entry name" value="His_kinase_dom"/>
</dbReference>
<evidence type="ECO:0000256" key="4">
    <source>
        <dbReference type="ARBA" id="ARBA00022475"/>
    </source>
</evidence>
<dbReference type="PANTHER" id="PTHR34220:SF7">
    <property type="entry name" value="SENSOR HISTIDINE KINASE YPDA"/>
    <property type="match status" value="1"/>
</dbReference>
<feature type="transmembrane region" description="Helical" evidence="12">
    <location>
        <begin position="282"/>
        <end position="301"/>
    </location>
</feature>
<dbReference type="SUPFAM" id="SSF55874">
    <property type="entry name" value="ATPase domain of HSP90 chaperone/DNA topoisomerase II/histidine kinase"/>
    <property type="match status" value="1"/>
</dbReference>
<dbReference type="Pfam" id="PF00672">
    <property type="entry name" value="HAMP"/>
    <property type="match status" value="1"/>
</dbReference>
<feature type="domain" description="HAMP" evidence="14">
    <location>
        <begin position="303"/>
        <end position="356"/>
    </location>
</feature>
<evidence type="ECO:0000256" key="11">
    <source>
        <dbReference type="ARBA" id="ARBA00023136"/>
    </source>
</evidence>
<dbReference type="PROSITE" id="PS50885">
    <property type="entry name" value="HAMP"/>
    <property type="match status" value="1"/>
</dbReference>
<dbReference type="Pfam" id="PF02518">
    <property type="entry name" value="HATPase_c"/>
    <property type="match status" value="1"/>
</dbReference>
<organism evidence="15 16">
    <name type="scientific">Neobacillus niacini</name>
    <dbReference type="NCBI Taxonomy" id="86668"/>
    <lineage>
        <taxon>Bacteria</taxon>
        <taxon>Bacillati</taxon>
        <taxon>Bacillota</taxon>
        <taxon>Bacilli</taxon>
        <taxon>Bacillales</taxon>
        <taxon>Bacillaceae</taxon>
        <taxon>Neobacillus</taxon>
    </lineage>
</organism>